<comment type="caution">
    <text evidence="1">The sequence shown here is derived from an EMBL/GenBank/DDBJ whole genome shotgun (WGS) entry which is preliminary data.</text>
</comment>
<dbReference type="OMA" id="VEWIGSC"/>
<sequence>MIRRFAVVTWRSIASAHTSKAPLLVKECTCTKTTACLRTTCAPGMLRRNQVLHDSLRQKAVVDEAKCSLSTSANEGNETRVCDGMAADSNLPTKELLFQIDWLFEFLVPGFMKTRLSPFLDITNDDVIFEDKIFNYNFVGKQQLTMHIAKVRAYYRYLSPYNKVERLGSCIYEGEDVVVILWRLSSLRSNFFSYLPKLLTKRQDKMDVIEGAMDVHISKEGRIYKIVNRKITASDLEGAKVMAEMKKEVDEEKAKAERRKWARQFDEVMQDGAIR</sequence>
<reference evidence="1 2" key="1">
    <citation type="submission" date="2014-11" db="EMBL/GenBank/DDBJ databases">
        <title>Genetic blueprint of the zoonotic pathogen Toxocara canis.</title>
        <authorList>
            <person name="Zhu X.-Q."/>
            <person name="Korhonen P.K."/>
            <person name="Cai H."/>
            <person name="Young N.D."/>
            <person name="Nejsum P."/>
            <person name="von Samson-Himmelstjerna G."/>
            <person name="Boag P.R."/>
            <person name="Tan P."/>
            <person name="Li Q."/>
            <person name="Min J."/>
            <person name="Yang Y."/>
            <person name="Wang X."/>
            <person name="Fang X."/>
            <person name="Hall R.S."/>
            <person name="Hofmann A."/>
            <person name="Sternberg P.W."/>
            <person name="Jex A.R."/>
            <person name="Gasser R.B."/>
        </authorList>
    </citation>
    <scope>NUCLEOTIDE SEQUENCE [LARGE SCALE GENOMIC DNA]</scope>
    <source>
        <strain evidence="1">PN_DK_2014</strain>
    </source>
</reference>
<proteinExistence type="predicted"/>
<protein>
    <submittedName>
        <fullName evidence="1">Uncharacterized protein</fullName>
    </submittedName>
</protein>
<gene>
    <name evidence="1" type="ORF">Tcan_06819</name>
</gene>
<organism evidence="1 2">
    <name type="scientific">Toxocara canis</name>
    <name type="common">Canine roundworm</name>
    <dbReference type="NCBI Taxonomy" id="6265"/>
    <lineage>
        <taxon>Eukaryota</taxon>
        <taxon>Metazoa</taxon>
        <taxon>Ecdysozoa</taxon>
        <taxon>Nematoda</taxon>
        <taxon>Chromadorea</taxon>
        <taxon>Rhabditida</taxon>
        <taxon>Spirurina</taxon>
        <taxon>Ascaridomorpha</taxon>
        <taxon>Ascaridoidea</taxon>
        <taxon>Toxocaridae</taxon>
        <taxon>Toxocara</taxon>
    </lineage>
</organism>
<keyword evidence="2" id="KW-1185">Reference proteome</keyword>
<name>A0A0B2VSY8_TOXCA</name>
<dbReference type="Proteomes" id="UP000031036">
    <property type="component" value="Unassembled WGS sequence"/>
</dbReference>
<accession>A0A0B2VSY8</accession>
<dbReference type="AlphaFoldDB" id="A0A0B2VSY8"/>
<dbReference type="EMBL" id="JPKZ01000902">
    <property type="protein sequence ID" value="KHN84778.1"/>
    <property type="molecule type" value="Genomic_DNA"/>
</dbReference>
<dbReference type="OrthoDB" id="5809659at2759"/>
<evidence type="ECO:0000313" key="1">
    <source>
        <dbReference type="EMBL" id="KHN84778.1"/>
    </source>
</evidence>
<evidence type="ECO:0000313" key="2">
    <source>
        <dbReference type="Proteomes" id="UP000031036"/>
    </source>
</evidence>